<gene>
    <name evidence="1" type="ORF">BC938DRAFT_470850</name>
</gene>
<organism evidence="1 2">
    <name type="scientific">Jimgerdemannia flammicorona</name>
    <dbReference type="NCBI Taxonomy" id="994334"/>
    <lineage>
        <taxon>Eukaryota</taxon>
        <taxon>Fungi</taxon>
        <taxon>Fungi incertae sedis</taxon>
        <taxon>Mucoromycota</taxon>
        <taxon>Mucoromycotina</taxon>
        <taxon>Endogonomycetes</taxon>
        <taxon>Endogonales</taxon>
        <taxon>Endogonaceae</taxon>
        <taxon>Jimgerdemannia</taxon>
    </lineage>
</organism>
<evidence type="ECO:0000313" key="2">
    <source>
        <dbReference type="Proteomes" id="UP000274822"/>
    </source>
</evidence>
<dbReference type="AlphaFoldDB" id="A0A433Q9E4"/>
<evidence type="ECO:0000313" key="1">
    <source>
        <dbReference type="EMBL" id="RUS26382.1"/>
    </source>
</evidence>
<dbReference type="EMBL" id="RBNJ01010601">
    <property type="protein sequence ID" value="RUS26382.1"/>
    <property type="molecule type" value="Genomic_DNA"/>
</dbReference>
<accession>A0A433Q9E4</accession>
<name>A0A433Q9E4_9FUNG</name>
<comment type="caution">
    <text evidence="1">The sequence shown here is derived from an EMBL/GenBank/DDBJ whole genome shotgun (WGS) entry which is preliminary data.</text>
</comment>
<keyword evidence="2" id="KW-1185">Reference proteome</keyword>
<reference evidence="1 2" key="1">
    <citation type="journal article" date="2018" name="New Phytol.">
        <title>Phylogenomics of Endogonaceae and evolution of mycorrhizas within Mucoromycota.</title>
        <authorList>
            <person name="Chang Y."/>
            <person name="Desiro A."/>
            <person name="Na H."/>
            <person name="Sandor L."/>
            <person name="Lipzen A."/>
            <person name="Clum A."/>
            <person name="Barry K."/>
            <person name="Grigoriev I.V."/>
            <person name="Martin F.M."/>
            <person name="Stajich J.E."/>
            <person name="Smith M.E."/>
            <person name="Bonito G."/>
            <person name="Spatafora J.W."/>
        </authorList>
    </citation>
    <scope>NUCLEOTIDE SEQUENCE [LARGE SCALE GENOMIC DNA]</scope>
    <source>
        <strain evidence="1 2">AD002</strain>
    </source>
</reference>
<dbReference type="Proteomes" id="UP000274822">
    <property type="component" value="Unassembled WGS sequence"/>
</dbReference>
<protein>
    <submittedName>
        <fullName evidence="1">Uncharacterized protein</fullName>
    </submittedName>
</protein>
<proteinExistence type="predicted"/>
<sequence length="142" mass="15933">MVGRYGRKGGPEKKKKIHIYLNIPLTPAPPRGHQHWDSVCRIVKVLPAATRTGGAQAGLLDIGGTDAFVESFQVDGWLWRARGVYNANNVLNFLRVTLRHFDDVRQCHAYPLTVIEGSCRHGDTRMFDRLWTPGPRPSSDTV</sequence>